<accession>A0AAE3W4G5</accession>
<dbReference type="RefSeq" id="WP_307243439.1">
    <property type="nucleotide sequence ID" value="NZ_JAUSUZ010000001.1"/>
</dbReference>
<proteinExistence type="predicted"/>
<gene>
    <name evidence="2" type="ORF">J2S42_005391</name>
</gene>
<comment type="caution">
    <text evidence="2">The sequence shown here is derived from an EMBL/GenBank/DDBJ whole genome shotgun (WGS) entry which is preliminary data.</text>
</comment>
<dbReference type="SUPFAM" id="SSF89392">
    <property type="entry name" value="Prokaryotic lipoproteins and lipoprotein localization factors"/>
    <property type="match status" value="1"/>
</dbReference>
<reference evidence="2 3" key="1">
    <citation type="submission" date="2023-07" db="EMBL/GenBank/DDBJ databases">
        <title>Sequencing the genomes of 1000 actinobacteria strains.</title>
        <authorList>
            <person name="Klenk H.-P."/>
        </authorList>
    </citation>
    <scope>NUCLEOTIDE SEQUENCE [LARGE SCALE GENOMIC DNA]</scope>
    <source>
        <strain evidence="2 3">DSM 44709</strain>
    </source>
</reference>
<name>A0AAE3W4G5_9ACTN</name>
<dbReference type="PROSITE" id="PS51257">
    <property type="entry name" value="PROKAR_LIPOPROTEIN"/>
    <property type="match status" value="1"/>
</dbReference>
<evidence type="ECO:0000313" key="3">
    <source>
        <dbReference type="Proteomes" id="UP001240236"/>
    </source>
</evidence>
<protein>
    <recommendedName>
        <fullName evidence="4">Lipoprotein</fullName>
    </recommendedName>
</protein>
<feature type="region of interest" description="Disordered" evidence="1">
    <location>
        <begin position="246"/>
        <end position="267"/>
    </location>
</feature>
<dbReference type="Proteomes" id="UP001240236">
    <property type="component" value="Unassembled WGS sequence"/>
</dbReference>
<dbReference type="InterPro" id="IPR029046">
    <property type="entry name" value="LolA/LolB/LppX"/>
</dbReference>
<organism evidence="2 3">
    <name type="scientific">Catenuloplanes indicus</name>
    <dbReference type="NCBI Taxonomy" id="137267"/>
    <lineage>
        <taxon>Bacteria</taxon>
        <taxon>Bacillati</taxon>
        <taxon>Actinomycetota</taxon>
        <taxon>Actinomycetes</taxon>
        <taxon>Micromonosporales</taxon>
        <taxon>Micromonosporaceae</taxon>
        <taxon>Catenuloplanes</taxon>
    </lineage>
</organism>
<evidence type="ECO:0000313" key="2">
    <source>
        <dbReference type="EMBL" id="MDQ0368722.1"/>
    </source>
</evidence>
<dbReference type="AlphaFoldDB" id="A0AAE3W4G5"/>
<evidence type="ECO:0000256" key="1">
    <source>
        <dbReference type="SAM" id="MobiDB-lite"/>
    </source>
</evidence>
<keyword evidence="3" id="KW-1185">Reference proteome</keyword>
<dbReference type="Gene3D" id="2.50.20.20">
    <property type="match status" value="1"/>
</dbReference>
<dbReference type="EMBL" id="JAUSUZ010000001">
    <property type="protein sequence ID" value="MDQ0368722.1"/>
    <property type="molecule type" value="Genomic_DNA"/>
</dbReference>
<sequence length="267" mass="26872">MDRRILWVPSVAVAGALALGGCAENGEPTISLPSVGVTPTAATTTVPPSAADTALAASTQALGTTSFKTTMTIGDAVSVTGQIDPVKESGDTTMRLTGANGGDITLRTLLIGKDAWAKVTGLGEALPAGWMHLDAQKASGTGNFSIAPGQTDPAKASQFIAASADVQQTGTNTFTGTVDLAKVAGVTGLGNVTIGDGAAQKVPFTATTDAQGRLSNLTVDIQKVSPEAAGPLKIDYTDYGTPVTVTPPNPAEVTEAPSELYNPFGTN</sequence>
<evidence type="ECO:0008006" key="4">
    <source>
        <dbReference type="Google" id="ProtNLM"/>
    </source>
</evidence>